<dbReference type="Proteomes" id="UP000095286">
    <property type="component" value="Unplaced"/>
</dbReference>
<name>A0AC35U2H6_9BILA</name>
<reference evidence="2" key="1">
    <citation type="submission" date="2016-11" db="UniProtKB">
        <authorList>
            <consortium name="WormBaseParasite"/>
        </authorList>
    </citation>
    <scope>IDENTIFICATION</scope>
    <source>
        <strain evidence="2">KR3021</strain>
    </source>
</reference>
<evidence type="ECO:0000313" key="1">
    <source>
        <dbReference type="Proteomes" id="UP000095286"/>
    </source>
</evidence>
<evidence type="ECO:0000313" key="2">
    <source>
        <dbReference type="WBParaSite" id="RSKR_0000713580.1"/>
    </source>
</evidence>
<accession>A0AC35U2H6</accession>
<proteinExistence type="predicted"/>
<dbReference type="WBParaSite" id="RSKR_0000713580.1">
    <property type="protein sequence ID" value="RSKR_0000713580.1"/>
    <property type="gene ID" value="RSKR_0000713580"/>
</dbReference>
<protein>
    <submittedName>
        <fullName evidence="2">Inositol-pentakisphosphate 2-kinase</fullName>
    </submittedName>
</protein>
<sequence length="193" mass="22147">MRFYNSSGRDPVIDCLQRIIDEDFPVSCLEEILKSLVCSTRGSRSELVSRLHYCLTQERTSRMAVRLAEEIARELRLDLFLYFQLNISSCGILPSEQYLCKWTEIANLETVPLVLKPSSNIQIKFKIGPGYVDRIASTSDKSDVSIILRCCPIIDGEMQPLQRDDYPLDLALYTCTLKSQSDLKLFGRRLKRN</sequence>
<organism evidence="1 2">
    <name type="scientific">Rhabditophanes sp. KR3021</name>
    <dbReference type="NCBI Taxonomy" id="114890"/>
    <lineage>
        <taxon>Eukaryota</taxon>
        <taxon>Metazoa</taxon>
        <taxon>Ecdysozoa</taxon>
        <taxon>Nematoda</taxon>
        <taxon>Chromadorea</taxon>
        <taxon>Rhabditida</taxon>
        <taxon>Tylenchina</taxon>
        <taxon>Panagrolaimomorpha</taxon>
        <taxon>Strongyloidoidea</taxon>
        <taxon>Alloionematidae</taxon>
        <taxon>Rhabditophanes</taxon>
    </lineage>
</organism>